<gene>
    <name evidence="3" type="ordered locus">Turpa_2858</name>
</gene>
<feature type="region of interest" description="Disordered" evidence="1">
    <location>
        <begin position="174"/>
        <end position="229"/>
    </location>
</feature>
<dbReference type="Gene3D" id="3.40.1000.10">
    <property type="entry name" value="Mog1/PsbP, alpha/beta/alpha sandwich"/>
    <property type="match status" value="1"/>
</dbReference>
<keyword evidence="2" id="KW-0732">Signal</keyword>
<evidence type="ECO:0000313" key="4">
    <source>
        <dbReference type="Proteomes" id="UP000006048"/>
    </source>
</evidence>
<evidence type="ECO:0008006" key="5">
    <source>
        <dbReference type="Google" id="ProtNLM"/>
    </source>
</evidence>
<feature type="signal peptide" evidence="2">
    <location>
        <begin position="1"/>
        <end position="19"/>
    </location>
</feature>
<name>I4B890_TURPD</name>
<organism evidence="3 4">
    <name type="scientific">Turneriella parva (strain ATCC BAA-1111 / DSM 21527 / NCTC 11395 / H)</name>
    <name type="common">Leptospira parva</name>
    <dbReference type="NCBI Taxonomy" id="869212"/>
    <lineage>
        <taxon>Bacteria</taxon>
        <taxon>Pseudomonadati</taxon>
        <taxon>Spirochaetota</taxon>
        <taxon>Spirochaetia</taxon>
        <taxon>Leptospirales</taxon>
        <taxon>Leptospiraceae</taxon>
        <taxon>Turneriella</taxon>
    </lineage>
</organism>
<proteinExistence type="predicted"/>
<evidence type="ECO:0000313" key="3">
    <source>
        <dbReference type="EMBL" id="AFM13497.1"/>
    </source>
</evidence>
<accession>I4B890</accession>
<reference evidence="3 4" key="1">
    <citation type="submission" date="2012-06" db="EMBL/GenBank/DDBJ databases">
        <title>The complete chromosome of genome of Turneriella parva DSM 21527.</title>
        <authorList>
            <consortium name="US DOE Joint Genome Institute (JGI-PGF)"/>
            <person name="Lucas S."/>
            <person name="Han J."/>
            <person name="Lapidus A."/>
            <person name="Bruce D."/>
            <person name="Goodwin L."/>
            <person name="Pitluck S."/>
            <person name="Peters L."/>
            <person name="Kyrpides N."/>
            <person name="Mavromatis K."/>
            <person name="Ivanova N."/>
            <person name="Mikhailova N."/>
            <person name="Chertkov O."/>
            <person name="Detter J.C."/>
            <person name="Tapia R."/>
            <person name="Han C."/>
            <person name="Land M."/>
            <person name="Hauser L."/>
            <person name="Markowitz V."/>
            <person name="Cheng J.-F."/>
            <person name="Hugenholtz P."/>
            <person name="Woyke T."/>
            <person name="Wu D."/>
            <person name="Gronow S."/>
            <person name="Wellnitz S."/>
            <person name="Brambilla E."/>
            <person name="Klenk H.-P."/>
            <person name="Eisen J.A."/>
        </authorList>
    </citation>
    <scope>NUCLEOTIDE SEQUENCE [LARGE SCALE GENOMIC DNA]</scope>
    <source>
        <strain evidence="4">ATCC BAA-1111 / DSM 21527 / NCTC 11395 / H</strain>
    </source>
</reference>
<feature type="compositionally biased region" description="Low complexity" evidence="1">
    <location>
        <begin position="180"/>
        <end position="229"/>
    </location>
</feature>
<feature type="chain" id="PRO_5003686606" description="DUF1795 domain-containing protein" evidence="2">
    <location>
        <begin position="20"/>
        <end position="229"/>
    </location>
</feature>
<dbReference type="AlphaFoldDB" id="I4B890"/>
<dbReference type="EMBL" id="CP002959">
    <property type="protein sequence ID" value="AFM13497.1"/>
    <property type="molecule type" value="Genomic_DNA"/>
</dbReference>
<dbReference type="Proteomes" id="UP000006048">
    <property type="component" value="Chromosome"/>
</dbReference>
<evidence type="ECO:0000256" key="1">
    <source>
        <dbReference type="SAM" id="MobiDB-lite"/>
    </source>
</evidence>
<protein>
    <recommendedName>
        <fullName evidence="5">DUF1795 domain-containing protein</fullName>
    </recommendedName>
</protein>
<sequence length="229" mass="24683">MLRIITLYCIALATAGQLAALPFNWEPKGEEPGFSIDIPAQWAQASRARDKVANVHFEKKDRAGRVAIEVRAYSSDSAELESLVLQLRTRLAVKYDRLYLLKRKELSFRKGIEKQVWSARVGKQLYIITTAFVVSDDKVLQLVCVAPKNRQKEYEYVFDNALLSFDFSDGSGGGGKAEEAAAPEAAAAAPAPAAPAAPAVPGVTVTPPTVTTPAAPAAPTGTKPPKIEF</sequence>
<dbReference type="STRING" id="869212.Turpa_2858"/>
<dbReference type="KEGG" id="tpx:Turpa_2858"/>
<dbReference type="HOGENOM" id="CLU_1189496_0_0_12"/>
<evidence type="ECO:0000256" key="2">
    <source>
        <dbReference type="SAM" id="SignalP"/>
    </source>
</evidence>
<keyword evidence="4" id="KW-1185">Reference proteome</keyword>
<dbReference type="RefSeq" id="WP_014803999.1">
    <property type="nucleotide sequence ID" value="NC_018020.1"/>
</dbReference>